<name>X0X0V9_9ZZZZ</name>
<gene>
    <name evidence="1" type="ORF">S01H1_60186</name>
</gene>
<accession>X0X0V9</accession>
<feature type="non-terminal residue" evidence="1">
    <location>
        <position position="1"/>
    </location>
</feature>
<dbReference type="EMBL" id="BARS01039414">
    <property type="protein sequence ID" value="GAG18641.1"/>
    <property type="molecule type" value="Genomic_DNA"/>
</dbReference>
<comment type="caution">
    <text evidence="1">The sequence shown here is derived from an EMBL/GenBank/DDBJ whole genome shotgun (WGS) entry which is preliminary data.</text>
</comment>
<feature type="non-terminal residue" evidence="1">
    <location>
        <position position="254"/>
    </location>
</feature>
<reference evidence="1" key="1">
    <citation type="journal article" date="2014" name="Front. Microbiol.">
        <title>High frequency of phylogenetically diverse reductive dehalogenase-homologous genes in deep subseafloor sedimentary metagenomes.</title>
        <authorList>
            <person name="Kawai M."/>
            <person name="Futagami T."/>
            <person name="Toyoda A."/>
            <person name="Takaki Y."/>
            <person name="Nishi S."/>
            <person name="Hori S."/>
            <person name="Arai W."/>
            <person name="Tsubouchi T."/>
            <person name="Morono Y."/>
            <person name="Uchiyama I."/>
            <person name="Ito T."/>
            <person name="Fujiyama A."/>
            <person name="Inagaki F."/>
            <person name="Takami H."/>
        </authorList>
    </citation>
    <scope>NUCLEOTIDE SEQUENCE</scope>
    <source>
        <strain evidence="1">Expedition CK06-06</strain>
    </source>
</reference>
<sequence>ALEKGVSEEFAQDVGQWAFAPISTVFEKANGKPLEGTAADVASIFDVAVFIGALGLAKKGHTKLKEKWDKGLKLTPEEMNTAAQASLEVMKDPDLIRQVEEVHDIKLKSDKDIERDVEKINRQLPENKVVDVIENKKLGKIIIKDIAALDIKKAQFQQVVKKAQEAGELTGAQVSEMIRDFDKIQIVKKKTPPQYRTNPDVIERMIEKERLERQKKEVDDSFHPYLDVEIAKVKEEIAVIIQKPTTTIEATTAE</sequence>
<evidence type="ECO:0000313" key="1">
    <source>
        <dbReference type="EMBL" id="GAG18641.1"/>
    </source>
</evidence>
<protein>
    <submittedName>
        <fullName evidence="1">Uncharacterized protein</fullName>
    </submittedName>
</protein>
<proteinExistence type="predicted"/>
<dbReference type="AlphaFoldDB" id="X0X0V9"/>
<organism evidence="1">
    <name type="scientific">marine sediment metagenome</name>
    <dbReference type="NCBI Taxonomy" id="412755"/>
    <lineage>
        <taxon>unclassified sequences</taxon>
        <taxon>metagenomes</taxon>
        <taxon>ecological metagenomes</taxon>
    </lineage>
</organism>